<evidence type="ECO:0000313" key="2">
    <source>
        <dbReference type="EMBL" id="MDV6231152.1"/>
    </source>
</evidence>
<comment type="caution">
    <text evidence="2">The sequence shown here is derived from an EMBL/GenBank/DDBJ whole genome shotgun (WGS) entry which is preliminary data.</text>
</comment>
<keyword evidence="3" id="KW-1185">Reference proteome</keyword>
<reference evidence="2 3" key="1">
    <citation type="submission" date="2023-10" db="EMBL/GenBank/DDBJ databases">
        <title>Development of a sustainable strategy for remediation of hydrocarbon-contaminated territories based on the waste exchange concept.</title>
        <authorList>
            <person name="Krivoruchko A."/>
        </authorList>
    </citation>
    <scope>NUCLEOTIDE SEQUENCE [LARGE SCALE GENOMIC DNA]</scope>
    <source>
        <strain evidence="2 3">IEGM 1322</strain>
    </source>
</reference>
<dbReference type="RefSeq" id="WP_317548412.1">
    <property type="nucleotide sequence ID" value="NZ_JAWLKE010000004.1"/>
</dbReference>
<name>A0ABU4AY30_9NOCA</name>
<protein>
    <submittedName>
        <fullName evidence="2">Uncharacterized protein</fullName>
    </submittedName>
</protein>
<feature type="transmembrane region" description="Helical" evidence="1">
    <location>
        <begin position="34"/>
        <end position="54"/>
    </location>
</feature>
<gene>
    <name evidence="2" type="ORF">R3P95_11380</name>
</gene>
<keyword evidence="1" id="KW-0472">Membrane</keyword>
<sequence length="57" mass="5530">MADNIPAAASMAQPTAVPAVDREACPAESGRPGWALLGLLLAVSAAIAIMALGISAG</sequence>
<dbReference type="EMBL" id="JAWLKE010000004">
    <property type="protein sequence ID" value="MDV6231152.1"/>
    <property type="molecule type" value="Genomic_DNA"/>
</dbReference>
<keyword evidence="1" id="KW-1133">Transmembrane helix</keyword>
<proteinExistence type="predicted"/>
<evidence type="ECO:0000256" key="1">
    <source>
        <dbReference type="SAM" id="Phobius"/>
    </source>
</evidence>
<organism evidence="2 3">
    <name type="scientific">Rhodococcus cercidiphylli</name>
    <dbReference type="NCBI Taxonomy" id="489916"/>
    <lineage>
        <taxon>Bacteria</taxon>
        <taxon>Bacillati</taxon>
        <taxon>Actinomycetota</taxon>
        <taxon>Actinomycetes</taxon>
        <taxon>Mycobacteriales</taxon>
        <taxon>Nocardiaceae</taxon>
        <taxon>Rhodococcus</taxon>
    </lineage>
</organism>
<evidence type="ECO:0000313" key="3">
    <source>
        <dbReference type="Proteomes" id="UP001185899"/>
    </source>
</evidence>
<dbReference type="Proteomes" id="UP001185899">
    <property type="component" value="Unassembled WGS sequence"/>
</dbReference>
<accession>A0ABU4AY30</accession>
<keyword evidence="1" id="KW-0812">Transmembrane</keyword>